<evidence type="ECO:0000313" key="4">
    <source>
        <dbReference type="Proteomes" id="UP000010474"/>
    </source>
</evidence>
<dbReference type="HOGENOM" id="CLU_1608935_0_0_3"/>
<dbReference type="SUPFAM" id="SSF54106">
    <property type="entry name" value="LysM domain"/>
    <property type="match status" value="1"/>
</dbReference>
<keyword evidence="1" id="KW-0812">Transmembrane</keyword>
<keyword evidence="4" id="KW-1185">Reference proteome</keyword>
<dbReference type="PROSITE" id="PS51782">
    <property type="entry name" value="LYSM"/>
    <property type="match status" value="1"/>
</dbReference>
<reference evidence="4" key="1">
    <citation type="journal article" date="2013" name="Proc. Natl. Acad. Sci. U.S.A.">
        <title>Improving the coverage of the cyanobacterial phylum using diversity-driven genome sequencing.</title>
        <authorList>
            <person name="Shih P.M."/>
            <person name="Wu D."/>
            <person name="Latifi A."/>
            <person name="Axen S.D."/>
            <person name="Fewer D.P."/>
            <person name="Talla E."/>
            <person name="Calteau A."/>
            <person name="Cai F."/>
            <person name="Tandeau de Marsac N."/>
            <person name="Rippka R."/>
            <person name="Herdman M."/>
            <person name="Sivonen K."/>
            <person name="Coursin T."/>
            <person name="Laurent T."/>
            <person name="Goodwin L."/>
            <person name="Nolan M."/>
            <person name="Davenport K.W."/>
            <person name="Han C.S."/>
            <person name="Rubin E.M."/>
            <person name="Eisen J.A."/>
            <person name="Woyke T."/>
            <person name="Gugger M."/>
            <person name="Kerfeld C.A."/>
        </authorList>
    </citation>
    <scope>NUCLEOTIDE SEQUENCE [LARGE SCALE GENOMIC DNA]</scope>
    <source>
        <strain evidence="4">ATCC 27899 / PCC 7122</strain>
    </source>
</reference>
<evidence type="ECO:0000313" key="3">
    <source>
        <dbReference type="EMBL" id="AFZ59526.1"/>
    </source>
</evidence>
<keyword evidence="1" id="KW-0472">Membrane</keyword>
<keyword evidence="1" id="KW-1133">Transmembrane helix</keyword>
<evidence type="ECO:0000256" key="1">
    <source>
        <dbReference type="SAM" id="Phobius"/>
    </source>
</evidence>
<dbReference type="Proteomes" id="UP000010474">
    <property type="component" value="Chromosome"/>
</dbReference>
<dbReference type="STRING" id="272123.Anacy_4160"/>
<dbReference type="CDD" id="cd00118">
    <property type="entry name" value="LysM"/>
    <property type="match status" value="1"/>
</dbReference>
<feature type="domain" description="LysM" evidence="2">
    <location>
        <begin position="107"/>
        <end position="157"/>
    </location>
</feature>
<gene>
    <name evidence="3" type="ordered locus">Anacy_4160</name>
</gene>
<dbReference type="EMBL" id="CP003659">
    <property type="protein sequence ID" value="AFZ59526.1"/>
    <property type="molecule type" value="Genomic_DNA"/>
</dbReference>
<dbReference type="RefSeq" id="WP_015216143.1">
    <property type="nucleotide sequence ID" value="NC_019771.1"/>
</dbReference>
<dbReference type="AlphaFoldDB" id="K9ZJZ3"/>
<dbReference type="InterPro" id="IPR018392">
    <property type="entry name" value="LysM"/>
</dbReference>
<sequence length="165" mass="18116">MNTKINCPVCGYQDIENNICPNCDTDLSLIRTLQELPLIEKKSLKRKFSGWTLAVALLMLIIGMGLGVGSSLIIVQSGLYNATISNSNTTVVNSIKSTANKPVTQPNIYTVKPGDNLSLIALKLCGQGGTWEMIVKANPELEKRKNYYIDPGEELKIPNCQEKTE</sequence>
<dbReference type="SMART" id="SM00257">
    <property type="entry name" value="LysM"/>
    <property type="match status" value="1"/>
</dbReference>
<name>K9ZJZ3_ANACC</name>
<dbReference type="KEGG" id="acy:Anacy_4160"/>
<dbReference type="Pfam" id="PF01476">
    <property type="entry name" value="LysM"/>
    <property type="match status" value="1"/>
</dbReference>
<proteinExistence type="predicted"/>
<protein>
    <submittedName>
        <fullName evidence="3">Peptidoglycan-binding lysin domain protein</fullName>
    </submittedName>
</protein>
<dbReference type="Gene3D" id="3.10.350.10">
    <property type="entry name" value="LysM domain"/>
    <property type="match status" value="1"/>
</dbReference>
<feature type="transmembrane region" description="Helical" evidence="1">
    <location>
        <begin position="51"/>
        <end position="75"/>
    </location>
</feature>
<dbReference type="eggNOG" id="COG1652">
    <property type="taxonomic scope" value="Bacteria"/>
</dbReference>
<dbReference type="InterPro" id="IPR036779">
    <property type="entry name" value="LysM_dom_sf"/>
</dbReference>
<dbReference type="PATRIC" id="fig|272123.3.peg.4515"/>
<accession>K9ZJZ3</accession>
<organism evidence="3 4">
    <name type="scientific">Anabaena cylindrica (strain ATCC 27899 / PCC 7122)</name>
    <dbReference type="NCBI Taxonomy" id="272123"/>
    <lineage>
        <taxon>Bacteria</taxon>
        <taxon>Bacillati</taxon>
        <taxon>Cyanobacteriota</taxon>
        <taxon>Cyanophyceae</taxon>
        <taxon>Nostocales</taxon>
        <taxon>Nostocaceae</taxon>
        <taxon>Anabaena</taxon>
    </lineage>
</organism>
<evidence type="ECO:0000259" key="2">
    <source>
        <dbReference type="PROSITE" id="PS51782"/>
    </source>
</evidence>
<dbReference type="OrthoDB" id="495264at2"/>